<keyword evidence="2" id="KW-0949">S-adenosyl-L-methionine</keyword>
<comment type="caution">
    <text evidence="4">The sequence shown here is derived from an EMBL/GenBank/DDBJ whole genome shotgun (WGS) entry which is preliminary data.</text>
</comment>
<dbReference type="GO" id="GO:0051539">
    <property type="term" value="F:4 iron, 4 sulfur cluster binding"/>
    <property type="evidence" value="ECO:0007669"/>
    <property type="project" value="UniProtKB-UniRule"/>
</dbReference>
<feature type="domain" description="Radical SAM core" evidence="3">
    <location>
        <begin position="1"/>
        <end position="239"/>
    </location>
</feature>
<proteinExistence type="inferred from homology"/>
<dbReference type="GO" id="GO:0005737">
    <property type="term" value="C:cytoplasm"/>
    <property type="evidence" value="ECO:0007669"/>
    <property type="project" value="UniProtKB-SubCell"/>
</dbReference>
<dbReference type="InterPro" id="IPR034505">
    <property type="entry name" value="Coproporphyrinogen-III_oxidase"/>
</dbReference>
<evidence type="ECO:0000256" key="1">
    <source>
        <dbReference type="ARBA" id="ARBA00006100"/>
    </source>
</evidence>
<dbReference type="PANTHER" id="PTHR13932">
    <property type="entry name" value="COPROPORPHYRINIGEN III OXIDASE"/>
    <property type="match status" value="1"/>
</dbReference>
<dbReference type="SFLD" id="SFLDF00562">
    <property type="entry name" value="HemN-like__clustered_with_heat"/>
    <property type="match status" value="1"/>
</dbReference>
<dbReference type="InterPro" id="IPR004559">
    <property type="entry name" value="HemW-like"/>
</dbReference>
<reference evidence="4 5" key="1">
    <citation type="submission" date="2011-12" db="EMBL/GenBank/DDBJ databases">
        <title>The Genome Sequence of Prevotella micans F0438.</title>
        <authorList>
            <consortium name="The Broad Institute Genome Sequencing Platform"/>
            <person name="Earl A."/>
            <person name="Ward D."/>
            <person name="Feldgarden M."/>
            <person name="Gevers D."/>
            <person name="Izard J."/>
            <person name="Baranova O.V."/>
            <person name="Blanton J.M."/>
            <person name="Wade W.G."/>
            <person name="Dewhirst F.E."/>
            <person name="Young S.K."/>
            <person name="Zeng Q."/>
            <person name="Gargeya S."/>
            <person name="Fitzgerald M."/>
            <person name="Haas B."/>
            <person name="Abouelleil A."/>
            <person name="Alvarado L."/>
            <person name="Arachchi H.M."/>
            <person name="Berlin A."/>
            <person name="Chapman S.B."/>
            <person name="Gearin G."/>
            <person name="Goldberg J."/>
            <person name="Griggs A."/>
            <person name="Gujja S."/>
            <person name="Hansen M."/>
            <person name="Heiman D."/>
            <person name="Howarth C."/>
            <person name="Larimer J."/>
            <person name="Lui A."/>
            <person name="MacDonald P.J.P."/>
            <person name="McCowen C."/>
            <person name="Montmayeur A."/>
            <person name="Murphy C."/>
            <person name="Neiman D."/>
            <person name="Pearson M."/>
            <person name="Priest M."/>
            <person name="Roberts A."/>
            <person name="Saif S."/>
            <person name="Shea T."/>
            <person name="Sisk P."/>
            <person name="Stolte C."/>
            <person name="Sykes S."/>
            <person name="Wortman J."/>
            <person name="Nusbaum C."/>
            <person name="Birren B."/>
        </authorList>
    </citation>
    <scope>NUCLEOTIDE SEQUENCE [LARGE SCALE GENOMIC DNA]</scope>
    <source>
        <strain evidence="4 5">F0438</strain>
    </source>
</reference>
<gene>
    <name evidence="4" type="ORF">HMPREF9140_01810</name>
</gene>
<comment type="subcellular location">
    <subcellularLocation>
        <location evidence="2">Cytoplasm</location>
    </subcellularLocation>
</comment>
<keyword evidence="2" id="KW-0479">Metal-binding</keyword>
<dbReference type="STRING" id="883158.HMPREF9140_01810"/>
<dbReference type="PROSITE" id="PS51918">
    <property type="entry name" value="RADICAL_SAM"/>
    <property type="match status" value="1"/>
</dbReference>
<sequence>MSGLYLHIPFCASRCIYCGFYSTVHPKGHIGINIQERYISALCTELNLRRNYLANESLSTIYLGGGTPSQLLPSQLERIFYNIYEVYGCRFDDMEITMECNPDDITIGFANSLKALPVNRISMGAQTFSDQRLQFLRRRHTSADVRRAINLLRTVAGIDNISLDLMFGFPSETLEEWRDDVDTALSLEVEHISAYSLMFEEDTPLYRMLERGETSEIDDELYRRMYNLLIDNLTAAGYEHYEISNFAQPHRRSRHNSSYWSGVPYIGIGTAAHSFDTNSRQWNVADINQYISALENNRLPIEGREELDAKLQYNDLITTALRTSEGIDLTKLSPANRDYLLTCAEPHIHSRRLALGNNSLTLTREGIYISDSIMADLMAV</sequence>
<keyword evidence="2" id="KW-0143">Chaperone</keyword>
<name>H1Q4H2_9BACT</name>
<dbReference type="CDD" id="cd01335">
    <property type="entry name" value="Radical_SAM"/>
    <property type="match status" value="1"/>
</dbReference>
<dbReference type="RefSeq" id="WP_006953374.1">
    <property type="nucleotide sequence ID" value="NZ_JH594523.1"/>
</dbReference>
<dbReference type="GO" id="GO:0004109">
    <property type="term" value="F:coproporphyrinogen oxidase activity"/>
    <property type="evidence" value="ECO:0007669"/>
    <property type="project" value="InterPro"/>
</dbReference>
<dbReference type="GO" id="GO:0006779">
    <property type="term" value="P:porphyrin-containing compound biosynthetic process"/>
    <property type="evidence" value="ECO:0007669"/>
    <property type="project" value="InterPro"/>
</dbReference>
<dbReference type="AlphaFoldDB" id="H1Q4H2"/>
<dbReference type="InterPro" id="IPR006638">
    <property type="entry name" value="Elp3/MiaA/NifB-like_rSAM"/>
</dbReference>
<dbReference type="eggNOG" id="COG0635">
    <property type="taxonomic scope" value="Bacteria"/>
</dbReference>
<evidence type="ECO:0000313" key="5">
    <source>
        <dbReference type="Proteomes" id="UP000016023"/>
    </source>
</evidence>
<evidence type="ECO:0000256" key="2">
    <source>
        <dbReference type="RuleBase" id="RU364116"/>
    </source>
</evidence>
<protein>
    <recommendedName>
        <fullName evidence="2">Heme chaperone HemW</fullName>
    </recommendedName>
</protein>
<evidence type="ECO:0000259" key="3">
    <source>
        <dbReference type="PROSITE" id="PS51918"/>
    </source>
</evidence>
<dbReference type="NCBIfam" id="TIGR00539">
    <property type="entry name" value="hemN_rel"/>
    <property type="match status" value="1"/>
</dbReference>
<dbReference type="Gene3D" id="3.30.750.200">
    <property type="match status" value="1"/>
</dbReference>
<dbReference type="PATRIC" id="fig|883158.3.peg.1809"/>
<keyword evidence="2" id="KW-0349">Heme</keyword>
<keyword evidence="2" id="KW-0411">Iron-sulfur</keyword>
<dbReference type="InterPro" id="IPR058240">
    <property type="entry name" value="rSAM_sf"/>
</dbReference>
<keyword evidence="2" id="KW-0963">Cytoplasm</keyword>
<dbReference type="GO" id="GO:0046872">
    <property type="term" value="F:metal ion binding"/>
    <property type="evidence" value="ECO:0007669"/>
    <property type="project" value="UniProtKB-UniRule"/>
</dbReference>
<dbReference type="Pfam" id="PF04055">
    <property type="entry name" value="Radical_SAM"/>
    <property type="match status" value="1"/>
</dbReference>
<dbReference type="Proteomes" id="UP000016023">
    <property type="component" value="Unassembled WGS sequence"/>
</dbReference>
<dbReference type="SFLD" id="SFLDS00029">
    <property type="entry name" value="Radical_SAM"/>
    <property type="match status" value="1"/>
</dbReference>
<evidence type="ECO:0000313" key="4">
    <source>
        <dbReference type="EMBL" id="EHO67073.1"/>
    </source>
</evidence>
<comment type="function">
    <text evidence="2">Probably acts as a heme chaperone, transferring heme to an unknown acceptor. Binds one molecule of heme per monomer, possibly covalently. Binds 1 [4Fe-4S] cluster. The cluster is coordinated with 3 cysteines and an exchangeable S-adenosyl-L-methionine.</text>
</comment>
<accession>H1Q4H2</accession>
<comment type="similarity">
    <text evidence="1">Belongs to the anaerobic coproporphyrinogen-III oxidase family. HemW subfamily.</text>
</comment>
<dbReference type="SUPFAM" id="SSF102114">
    <property type="entry name" value="Radical SAM enzymes"/>
    <property type="match status" value="1"/>
</dbReference>
<dbReference type="SFLD" id="SFLDG01065">
    <property type="entry name" value="anaerobic_coproporphyrinogen-I"/>
    <property type="match status" value="1"/>
</dbReference>
<dbReference type="InterPro" id="IPR007197">
    <property type="entry name" value="rSAM"/>
</dbReference>
<dbReference type="PANTHER" id="PTHR13932:SF5">
    <property type="entry name" value="RADICAL S-ADENOSYL METHIONINE DOMAIN-CONTAINING PROTEIN 1, MITOCHONDRIAL"/>
    <property type="match status" value="1"/>
</dbReference>
<keyword evidence="2" id="KW-0004">4Fe-4S</keyword>
<organism evidence="4 5">
    <name type="scientific">Prevotella micans F0438</name>
    <dbReference type="NCBI Taxonomy" id="883158"/>
    <lineage>
        <taxon>Bacteria</taxon>
        <taxon>Pseudomonadati</taxon>
        <taxon>Bacteroidota</taxon>
        <taxon>Bacteroidia</taxon>
        <taxon>Bacteroidales</taxon>
        <taxon>Prevotellaceae</taxon>
        <taxon>Prevotella</taxon>
    </lineage>
</organism>
<dbReference type="HOGENOM" id="CLU_027579_2_2_10"/>
<dbReference type="SMART" id="SM00729">
    <property type="entry name" value="Elp3"/>
    <property type="match status" value="1"/>
</dbReference>
<dbReference type="EMBL" id="AGWK01000049">
    <property type="protein sequence ID" value="EHO67073.1"/>
    <property type="molecule type" value="Genomic_DNA"/>
</dbReference>
<keyword evidence="5" id="KW-1185">Reference proteome</keyword>
<keyword evidence="2" id="KW-0408">Iron</keyword>